<dbReference type="SUPFAM" id="SSF53613">
    <property type="entry name" value="Ribokinase-like"/>
    <property type="match status" value="1"/>
</dbReference>
<dbReference type="EC" id="2.7.1.50" evidence="11"/>
<reference evidence="12 13" key="1">
    <citation type="submission" date="2016-11" db="EMBL/GenBank/DDBJ databases">
        <authorList>
            <person name="Jaros S."/>
            <person name="Januszkiewicz K."/>
            <person name="Wedrychowicz H."/>
        </authorList>
    </citation>
    <scope>NUCLEOTIDE SEQUENCE [LARGE SCALE GENOMIC DNA]</scope>
    <source>
        <strain evidence="12 13">ACAM 12</strain>
    </source>
</reference>
<evidence type="ECO:0000256" key="3">
    <source>
        <dbReference type="ARBA" id="ARBA00004868"/>
    </source>
</evidence>
<evidence type="ECO:0000313" key="13">
    <source>
        <dbReference type="Proteomes" id="UP000190911"/>
    </source>
</evidence>
<dbReference type="InterPro" id="IPR029056">
    <property type="entry name" value="Ribokinase-like"/>
</dbReference>
<dbReference type="GO" id="GO:0009229">
    <property type="term" value="P:thiamine diphosphate biosynthetic process"/>
    <property type="evidence" value="ECO:0007669"/>
    <property type="project" value="UniProtKB-UniRule"/>
</dbReference>
<evidence type="ECO:0000313" key="12">
    <source>
        <dbReference type="EMBL" id="SHM17155.1"/>
    </source>
</evidence>
<evidence type="ECO:0000256" key="9">
    <source>
        <dbReference type="ARBA" id="ARBA00022842"/>
    </source>
</evidence>
<keyword evidence="13" id="KW-1185">Reference proteome</keyword>
<evidence type="ECO:0000256" key="11">
    <source>
        <dbReference type="HAMAP-Rule" id="MF_00228"/>
    </source>
</evidence>
<dbReference type="NCBIfam" id="NF006830">
    <property type="entry name" value="PRK09355.1"/>
    <property type="match status" value="1"/>
</dbReference>
<keyword evidence="7 11" id="KW-0418">Kinase</keyword>
<accession>A0A1M7GLW1</accession>
<feature type="binding site" evidence="11">
    <location>
        <position position="120"/>
    </location>
    <ligand>
        <name>ATP</name>
        <dbReference type="ChEBI" id="CHEBI:30616"/>
    </ligand>
</feature>
<dbReference type="STRING" id="29571.SAMN05878437_1600"/>
<comment type="caution">
    <text evidence="11">Lacks conserved residue(s) required for the propagation of feature annotation.</text>
</comment>
<keyword evidence="10 11" id="KW-0784">Thiamine biosynthesis</keyword>
<dbReference type="RefSeq" id="WP_079552713.1">
    <property type="nucleotide sequence ID" value="NZ_LT670847.1"/>
</dbReference>
<comment type="pathway">
    <text evidence="3 11">Cofactor biosynthesis; thiamine diphosphate biosynthesis; 4-methyl-5-(2-phosphoethyl)-thiazole from 5-(2-hydroxyethyl)-4-methylthiazole: step 1/1.</text>
</comment>
<organism evidence="12 13">
    <name type="scientific">Vreelandella subglaciescola</name>
    <dbReference type="NCBI Taxonomy" id="29571"/>
    <lineage>
        <taxon>Bacteria</taxon>
        <taxon>Pseudomonadati</taxon>
        <taxon>Pseudomonadota</taxon>
        <taxon>Gammaproteobacteria</taxon>
        <taxon>Oceanospirillales</taxon>
        <taxon>Halomonadaceae</taxon>
        <taxon>Vreelandella</taxon>
    </lineage>
</organism>
<dbReference type="GO" id="GO:0000287">
    <property type="term" value="F:magnesium ion binding"/>
    <property type="evidence" value="ECO:0007669"/>
    <property type="project" value="UniProtKB-UniRule"/>
</dbReference>
<dbReference type="GO" id="GO:0005524">
    <property type="term" value="F:ATP binding"/>
    <property type="evidence" value="ECO:0007669"/>
    <property type="project" value="UniProtKB-UniRule"/>
</dbReference>
<keyword evidence="9 11" id="KW-0460">Magnesium</keyword>
<dbReference type="AlphaFoldDB" id="A0A1M7GLW1"/>
<keyword evidence="5 11" id="KW-0479">Metal-binding</keyword>
<comment type="function">
    <text evidence="11">Catalyzes the phosphorylation of the hydroxyl group of 4-methyl-5-beta-hydroxyethylthiazole (THZ).</text>
</comment>
<evidence type="ECO:0000256" key="8">
    <source>
        <dbReference type="ARBA" id="ARBA00022840"/>
    </source>
</evidence>
<dbReference type="EMBL" id="LT670847">
    <property type="protein sequence ID" value="SHM17155.1"/>
    <property type="molecule type" value="Genomic_DNA"/>
</dbReference>
<feature type="binding site" evidence="11">
    <location>
        <position position="45"/>
    </location>
    <ligand>
        <name>substrate</name>
    </ligand>
</feature>
<dbReference type="InterPro" id="IPR000417">
    <property type="entry name" value="Hyethyz_kinase"/>
</dbReference>
<dbReference type="Gene3D" id="3.40.1190.20">
    <property type="match status" value="1"/>
</dbReference>
<evidence type="ECO:0000256" key="10">
    <source>
        <dbReference type="ARBA" id="ARBA00022977"/>
    </source>
</evidence>
<name>A0A1M7GLW1_9GAMM</name>
<feature type="binding site" evidence="11">
    <location>
        <position position="166"/>
    </location>
    <ligand>
        <name>ATP</name>
        <dbReference type="ChEBI" id="CHEBI:30616"/>
    </ligand>
</feature>
<dbReference type="InParanoid" id="A0A1M7GLW1"/>
<evidence type="ECO:0000256" key="2">
    <source>
        <dbReference type="ARBA" id="ARBA00001946"/>
    </source>
</evidence>
<dbReference type="NCBIfam" id="TIGR00694">
    <property type="entry name" value="thiM"/>
    <property type="match status" value="1"/>
</dbReference>
<keyword evidence="4 11" id="KW-0808">Transferase</keyword>
<keyword evidence="8 11" id="KW-0067">ATP-binding</keyword>
<dbReference type="HAMAP" id="MF_00228">
    <property type="entry name" value="Thz_kinase"/>
    <property type="match status" value="1"/>
</dbReference>
<evidence type="ECO:0000256" key="6">
    <source>
        <dbReference type="ARBA" id="ARBA00022741"/>
    </source>
</evidence>
<protein>
    <recommendedName>
        <fullName evidence="11">Hydroxyethylthiazole kinase</fullName>
        <ecNumber evidence="11">2.7.1.50</ecNumber>
    </recommendedName>
    <alternativeName>
        <fullName evidence="11">4-methyl-5-beta-hydroxyethylthiazole kinase</fullName>
        <shortName evidence="11">TH kinase</shortName>
        <shortName evidence="11">Thz kinase</shortName>
    </alternativeName>
</protein>
<keyword evidence="6 11" id="KW-0547">Nucleotide-binding</keyword>
<comment type="catalytic activity">
    <reaction evidence="1 11">
        <text>5-(2-hydroxyethyl)-4-methylthiazole + ATP = 4-methyl-5-(2-phosphooxyethyl)-thiazole + ADP + H(+)</text>
        <dbReference type="Rhea" id="RHEA:24212"/>
        <dbReference type="ChEBI" id="CHEBI:15378"/>
        <dbReference type="ChEBI" id="CHEBI:17957"/>
        <dbReference type="ChEBI" id="CHEBI:30616"/>
        <dbReference type="ChEBI" id="CHEBI:58296"/>
        <dbReference type="ChEBI" id="CHEBI:456216"/>
        <dbReference type="EC" id="2.7.1.50"/>
    </reaction>
</comment>
<gene>
    <name evidence="11" type="primary">thiM</name>
    <name evidence="12" type="ORF">SAMN05878437_1600</name>
</gene>
<dbReference type="FunCoup" id="A0A1M7GLW1">
    <property type="interactions" value="214"/>
</dbReference>
<evidence type="ECO:0000256" key="5">
    <source>
        <dbReference type="ARBA" id="ARBA00022723"/>
    </source>
</evidence>
<dbReference type="Proteomes" id="UP000190911">
    <property type="component" value="Chromosome I"/>
</dbReference>
<dbReference type="GO" id="GO:0009228">
    <property type="term" value="P:thiamine biosynthetic process"/>
    <property type="evidence" value="ECO:0007669"/>
    <property type="project" value="UniProtKB-KW"/>
</dbReference>
<evidence type="ECO:0000256" key="1">
    <source>
        <dbReference type="ARBA" id="ARBA00001771"/>
    </source>
</evidence>
<dbReference type="UniPathway" id="UPA00060">
    <property type="reaction ID" value="UER00139"/>
</dbReference>
<dbReference type="GO" id="GO:0004417">
    <property type="term" value="F:hydroxyethylthiazole kinase activity"/>
    <property type="evidence" value="ECO:0007669"/>
    <property type="project" value="UniProtKB-UniRule"/>
</dbReference>
<dbReference type="PIRSF" id="PIRSF000513">
    <property type="entry name" value="Thz_kinase"/>
    <property type="match status" value="1"/>
</dbReference>
<dbReference type="Pfam" id="PF02110">
    <property type="entry name" value="HK"/>
    <property type="match status" value="1"/>
</dbReference>
<dbReference type="CDD" id="cd01170">
    <property type="entry name" value="THZ_kinase"/>
    <property type="match status" value="1"/>
</dbReference>
<dbReference type="OrthoDB" id="8909021at2"/>
<dbReference type="PRINTS" id="PR01099">
    <property type="entry name" value="HYETHTZKNASE"/>
</dbReference>
<comment type="similarity">
    <text evidence="11">Belongs to the Thz kinase family.</text>
</comment>
<sequence length="272" mass="28297">MTLSTPGRHLDALQQRTPLVHCITNFVAMNSSANILLAVGASPAMLHAREEVSEFVPLAGALSINIGTVSPDFAEAMLDATRAAHQTATPWVLDPVAVGATRYRQRLCAELLEHAPSLIRGNASEILCLNGIANPGRGVDSTASPDQARDAAVELARRQNCLVGVSGEVDLITDGERIVHISGGHALMPRITTLGCGLSATAAAFLAVADDSPSGRLTATTAAFGCFSLAGERAGAQAAGPGSFTAPFLDALYQLTPHDLDTHLVMETRNAL</sequence>
<proteinExistence type="inferred from homology"/>
<evidence type="ECO:0000256" key="4">
    <source>
        <dbReference type="ARBA" id="ARBA00022679"/>
    </source>
</evidence>
<comment type="cofactor">
    <cofactor evidence="2 11">
        <name>Mg(2+)</name>
        <dbReference type="ChEBI" id="CHEBI:18420"/>
    </cofactor>
</comment>
<evidence type="ECO:0000256" key="7">
    <source>
        <dbReference type="ARBA" id="ARBA00022777"/>
    </source>
</evidence>